<evidence type="ECO:0000313" key="2">
    <source>
        <dbReference type="Proteomes" id="UP000030428"/>
    </source>
</evidence>
<accession>A0A0A6P6V5</accession>
<name>A0A0A6P6V5_9GAMM</name>
<dbReference type="EMBL" id="JSZA02000028">
    <property type="protein sequence ID" value="KHD06595.1"/>
    <property type="molecule type" value="Genomic_DNA"/>
</dbReference>
<dbReference type="AlphaFoldDB" id="A0A0A6P6V5"/>
<evidence type="ECO:0000313" key="1">
    <source>
        <dbReference type="EMBL" id="KHD06595.1"/>
    </source>
</evidence>
<reference evidence="1 2" key="1">
    <citation type="journal article" date="2016" name="Front. Microbiol.">
        <title>Single-Cell (Meta-)Genomics of a Dimorphic Candidatus Thiomargarita nelsonii Reveals Genomic Plasticity.</title>
        <authorList>
            <person name="Flood B.E."/>
            <person name="Fliss P."/>
            <person name="Jones D.S."/>
            <person name="Dick G.J."/>
            <person name="Jain S."/>
            <person name="Kaster A.K."/>
            <person name="Winkel M."/>
            <person name="Mussmann M."/>
            <person name="Bailey J."/>
        </authorList>
    </citation>
    <scope>NUCLEOTIDE SEQUENCE [LARGE SCALE GENOMIC DNA]</scope>
    <source>
        <strain evidence="1">Hydrate Ridge</strain>
    </source>
</reference>
<proteinExistence type="predicted"/>
<protein>
    <submittedName>
        <fullName evidence="1">Uncharacterized protein</fullName>
    </submittedName>
</protein>
<dbReference type="Proteomes" id="UP000030428">
    <property type="component" value="Unassembled WGS sequence"/>
</dbReference>
<gene>
    <name evidence="1" type="ORF">PN36_09350</name>
</gene>
<comment type="caution">
    <text evidence="1">The sequence shown here is derived from an EMBL/GenBank/DDBJ whole genome shotgun (WGS) entry which is preliminary data.</text>
</comment>
<keyword evidence="2" id="KW-1185">Reference proteome</keyword>
<sequence length="87" mass="10044">MQTILEVKNEIICFTAFLKLIIRGNCRQYKVTNIPAMATQYKEDCMAPNFLKFYIAVINPLSSIITAITQQHIMNDFTIFESFSSEK</sequence>
<organism evidence="1 2">
    <name type="scientific">Candidatus Thiomargarita nelsonii</name>
    <dbReference type="NCBI Taxonomy" id="1003181"/>
    <lineage>
        <taxon>Bacteria</taxon>
        <taxon>Pseudomonadati</taxon>
        <taxon>Pseudomonadota</taxon>
        <taxon>Gammaproteobacteria</taxon>
        <taxon>Thiotrichales</taxon>
        <taxon>Thiotrichaceae</taxon>
        <taxon>Thiomargarita</taxon>
    </lineage>
</organism>